<dbReference type="GO" id="GO:0016757">
    <property type="term" value="F:glycosyltransferase activity"/>
    <property type="evidence" value="ECO:0007669"/>
    <property type="project" value="InterPro"/>
</dbReference>
<protein>
    <submittedName>
        <fullName evidence="3">Glycosyl transferase group 1</fullName>
    </submittedName>
</protein>
<dbReference type="RefSeq" id="WP_013825453.1">
    <property type="nucleotide sequence ID" value="NC_015574.1"/>
</dbReference>
<dbReference type="AlphaFoldDB" id="F6D2L7"/>
<dbReference type="GeneID" id="10668428"/>
<dbReference type="KEGG" id="mew:MSWAN_0926"/>
<keyword evidence="4" id="KW-1185">Reference proteome</keyword>
<dbReference type="eggNOG" id="arCOG01403">
    <property type="taxonomic scope" value="Archaea"/>
</dbReference>
<reference evidence="3 4" key="1">
    <citation type="journal article" date="2014" name="Int. J. Syst. Evol. Microbiol.">
        <title>Methanobacterium paludis sp. nov. and a novel strain of Methanobacterium lacus isolated from northern peatlands.</title>
        <authorList>
            <person name="Cadillo-Quiroz H."/>
            <person name="Brauer S.L."/>
            <person name="Goodson N."/>
            <person name="Yavitt J.B."/>
            <person name="Zinder S.H."/>
        </authorList>
    </citation>
    <scope>NUCLEOTIDE SEQUENCE [LARGE SCALE GENOMIC DNA]</scope>
    <source>
        <strain evidence="4">DSM 25820 / JCM 18151 / SWAN1</strain>
    </source>
</reference>
<sequence length="372" mass="41955">MKIIQTPVRFYPFIGGVENYVHYLSRELVKLGHDVDVICANEPESKKEESIDDINVKRLSYIGKVANTNITMGLPLALLREDFDIIHTHIPTPWSADWSSIFSKIKRKPLVVTYHNDIIGNGFADHIAGFYNSTALKSLLKQADKIIITQPNYLNFSPYLKGYADKIEVIPNGVDVETFKPLECQKRENTIFFLSLLDEFHKYKGLNYLLKALQLIKNEIPDVKLLVGGKGVLLEHYQKMVNSLGLQENVEFHGFIPDERLVEYYSSVDVFVLPSISSVQEGFGIVALEALACETPVVSTEIVGVAEDIKKSNAGLIVEPKNSTALADAIIKILKNKDLQKKMGFNGRKLVKDTYTWKGIAEMMEKVYNELL</sequence>
<dbReference type="HOGENOM" id="CLU_009583_2_1_2"/>
<gene>
    <name evidence="3" type="ordered locus">MSWAN_0926</name>
</gene>
<evidence type="ECO:0000313" key="4">
    <source>
        <dbReference type="Proteomes" id="UP000009231"/>
    </source>
</evidence>
<keyword evidence="3" id="KW-0808">Transferase</keyword>
<dbReference type="Pfam" id="PF13439">
    <property type="entry name" value="Glyco_transf_4"/>
    <property type="match status" value="1"/>
</dbReference>
<dbReference type="Pfam" id="PF00534">
    <property type="entry name" value="Glycos_transf_1"/>
    <property type="match status" value="1"/>
</dbReference>
<organism evidence="3 4">
    <name type="scientific">Methanobacterium paludis (strain DSM 25820 / JCM 18151 / SWAN1)</name>
    <dbReference type="NCBI Taxonomy" id="868131"/>
    <lineage>
        <taxon>Archaea</taxon>
        <taxon>Methanobacteriati</taxon>
        <taxon>Methanobacteriota</taxon>
        <taxon>Methanomada group</taxon>
        <taxon>Methanobacteria</taxon>
        <taxon>Methanobacteriales</taxon>
        <taxon>Methanobacteriaceae</taxon>
        <taxon>Methanobacterium</taxon>
    </lineage>
</organism>
<dbReference type="STRING" id="868131.MSWAN_0926"/>
<dbReference type="OrthoDB" id="132546at2157"/>
<feature type="domain" description="Glycosyltransferase subfamily 4-like N-terminal" evidence="2">
    <location>
        <begin position="14"/>
        <end position="177"/>
    </location>
</feature>
<dbReference type="Gene3D" id="3.40.50.2000">
    <property type="entry name" value="Glycogen Phosphorylase B"/>
    <property type="match status" value="2"/>
</dbReference>
<feature type="domain" description="Glycosyl transferase family 1" evidence="1">
    <location>
        <begin position="187"/>
        <end position="349"/>
    </location>
</feature>
<dbReference type="InterPro" id="IPR001296">
    <property type="entry name" value="Glyco_trans_1"/>
</dbReference>
<accession>F6D2L7</accession>
<dbReference type="CDD" id="cd03801">
    <property type="entry name" value="GT4_PimA-like"/>
    <property type="match status" value="1"/>
</dbReference>
<dbReference type="EMBL" id="CP002772">
    <property type="protein sequence ID" value="AEG17951.1"/>
    <property type="molecule type" value="Genomic_DNA"/>
</dbReference>
<dbReference type="Proteomes" id="UP000009231">
    <property type="component" value="Chromosome"/>
</dbReference>
<evidence type="ECO:0000259" key="2">
    <source>
        <dbReference type="Pfam" id="PF13439"/>
    </source>
</evidence>
<evidence type="ECO:0000313" key="3">
    <source>
        <dbReference type="EMBL" id="AEG17951.1"/>
    </source>
</evidence>
<dbReference type="PANTHER" id="PTHR12526">
    <property type="entry name" value="GLYCOSYLTRANSFERASE"/>
    <property type="match status" value="1"/>
</dbReference>
<name>F6D2L7_METPW</name>
<evidence type="ECO:0000259" key="1">
    <source>
        <dbReference type="Pfam" id="PF00534"/>
    </source>
</evidence>
<dbReference type="SUPFAM" id="SSF53756">
    <property type="entry name" value="UDP-Glycosyltransferase/glycogen phosphorylase"/>
    <property type="match status" value="1"/>
</dbReference>
<proteinExistence type="predicted"/>
<dbReference type="InterPro" id="IPR028098">
    <property type="entry name" value="Glyco_trans_4-like_N"/>
</dbReference>